<name>A0A840SQB7_9RHOB</name>
<dbReference type="InterPro" id="IPR034660">
    <property type="entry name" value="DinB/YfiT-like"/>
</dbReference>
<proteinExistence type="predicted"/>
<dbReference type="EMBL" id="JACHFM010000003">
    <property type="protein sequence ID" value="MBB5223274.1"/>
    <property type="molecule type" value="Genomic_DNA"/>
</dbReference>
<sequence>MQPCDPAAPPLWRATVPVFLGVLDRLEASLRRAETKLGDGYATGLARRPQEHMLPAARQVATAVQFTLRIAYPLAGQRVPEVRAPLDAGGLMERIEATRALLRALDPGAFADAGTRVVRDQAGFAVLDLPGEAYLNEFGLPNLYFHHAMAHVALKQAGVPLGKADFDGKHDYPEGFSLG</sequence>
<organism evidence="1 2">
    <name type="scientific">Amaricoccus macauensis</name>
    <dbReference type="NCBI Taxonomy" id="57001"/>
    <lineage>
        <taxon>Bacteria</taxon>
        <taxon>Pseudomonadati</taxon>
        <taxon>Pseudomonadota</taxon>
        <taxon>Alphaproteobacteria</taxon>
        <taxon>Rhodobacterales</taxon>
        <taxon>Paracoccaceae</taxon>
        <taxon>Amaricoccus</taxon>
    </lineage>
</organism>
<dbReference type="PANTHER" id="PTHR36922">
    <property type="entry name" value="BLL2446 PROTEIN"/>
    <property type="match status" value="1"/>
</dbReference>
<dbReference type="RefSeq" id="WP_184151797.1">
    <property type="nucleotide sequence ID" value="NZ_JACHFM010000003.1"/>
</dbReference>
<dbReference type="SUPFAM" id="SSF109854">
    <property type="entry name" value="DinB/YfiT-like putative metalloenzymes"/>
    <property type="match status" value="1"/>
</dbReference>
<comment type="caution">
    <text evidence="1">The sequence shown here is derived from an EMBL/GenBank/DDBJ whole genome shotgun (WGS) entry which is preliminary data.</text>
</comment>
<dbReference type="PANTHER" id="PTHR36922:SF1">
    <property type="entry name" value="DUF1993 DOMAIN-CONTAINING PROTEIN"/>
    <property type="match status" value="1"/>
</dbReference>
<dbReference type="Gene3D" id="1.20.120.450">
    <property type="entry name" value="dinb family like domain"/>
    <property type="match status" value="1"/>
</dbReference>
<reference evidence="1 2" key="1">
    <citation type="submission" date="2020-08" db="EMBL/GenBank/DDBJ databases">
        <title>Genomic Encyclopedia of Type Strains, Phase IV (KMG-IV): sequencing the most valuable type-strain genomes for metagenomic binning, comparative biology and taxonomic classification.</title>
        <authorList>
            <person name="Goeker M."/>
        </authorList>
    </citation>
    <scope>NUCLEOTIDE SEQUENCE [LARGE SCALE GENOMIC DNA]</scope>
    <source>
        <strain evidence="1 2">DSM 101730</strain>
    </source>
</reference>
<gene>
    <name evidence="1" type="ORF">HNP73_003221</name>
</gene>
<dbReference type="Proteomes" id="UP000549457">
    <property type="component" value="Unassembled WGS sequence"/>
</dbReference>
<evidence type="ECO:0000313" key="2">
    <source>
        <dbReference type="Proteomes" id="UP000549457"/>
    </source>
</evidence>
<keyword evidence="2" id="KW-1185">Reference proteome</keyword>
<accession>A0A840SQB7</accession>
<dbReference type="InterPro" id="IPR018531">
    <property type="entry name" value="DUF1993"/>
</dbReference>
<dbReference type="AlphaFoldDB" id="A0A840SQB7"/>
<evidence type="ECO:0008006" key="3">
    <source>
        <dbReference type="Google" id="ProtNLM"/>
    </source>
</evidence>
<protein>
    <recommendedName>
        <fullName evidence="3">DUF1993 domain-containing protein</fullName>
    </recommendedName>
</protein>
<dbReference type="Pfam" id="PF09351">
    <property type="entry name" value="DUF1993"/>
    <property type="match status" value="1"/>
</dbReference>
<evidence type="ECO:0000313" key="1">
    <source>
        <dbReference type="EMBL" id="MBB5223274.1"/>
    </source>
</evidence>